<dbReference type="GO" id="GO:0016787">
    <property type="term" value="F:hydrolase activity"/>
    <property type="evidence" value="ECO:0007669"/>
    <property type="project" value="UniProtKB-KW"/>
</dbReference>
<evidence type="ECO:0000313" key="10">
    <source>
        <dbReference type="Proteomes" id="UP001164761"/>
    </source>
</evidence>
<evidence type="ECO:0000259" key="8">
    <source>
        <dbReference type="Pfam" id="PF00561"/>
    </source>
</evidence>
<comment type="similarity">
    <text evidence="2 7">Belongs to the peptidase S33 family.</text>
</comment>
<dbReference type="InterPro" id="IPR000073">
    <property type="entry name" value="AB_hydrolase_1"/>
</dbReference>
<sequence length="289" mass="32584">MSNEGFINVEGGRIWYQIVGDNRDAIPLITLHGGPGSSHLGMEPLAEALGSKRPVIMYDQLGCGQSDRPDDASLWTIERFVRELAALRDALGLKKVHILGHSWGTMLLADYLLTQPEGVASAIFSSPCLSVTRWIEDADRYRKELPEDVQVVLSECEANGTTDSEAYQNAEKVYMQKYLCRVERSEEEKARRKAAFGEAVYNYMWGPSEFHATGTLRDYDQTDRLHEITVPSLFTCGFYDEASPASTEYYHSLIAGSEFHVYPNSSHSPIVEEPEAYFRTVEAFLRKHE</sequence>
<dbReference type="InterPro" id="IPR050266">
    <property type="entry name" value="AB_hydrolase_sf"/>
</dbReference>
<evidence type="ECO:0000256" key="3">
    <source>
        <dbReference type="ARBA" id="ARBA00012568"/>
    </source>
</evidence>
<dbReference type="PANTHER" id="PTHR43798:SF33">
    <property type="entry name" value="HYDROLASE, PUTATIVE (AFU_ORTHOLOGUE AFUA_2G14860)-RELATED"/>
    <property type="match status" value="1"/>
</dbReference>
<name>A0ABY6ZFY4_9BACL</name>
<dbReference type="NCBIfam" id="TIGR01250">
    <property type="entry name" value="pro_imino_pep_2"/>
    <property type="match status" value="1"/>
</dbReference>
<dbReference type="Gene3D" id="3.40.50.1820">
    <property type="entry name" value="alpha/beta hydrolase"/>
    <property type="match status" value="1"/>
</dbReference>
<keyword evidence="10" id="KW-1185">Reference proteome</keyword>
<feature type="domain" description="AB hydrolase-1" evidence="8">
    <location>
        <begin position="27"/>
        <end position="274"/>
    </location>
</feature>
<accession>A0ABY6ZFY4</accession>
<dbReference type="PIRSF" id="PIRSF005539">
    <property type="entry name" value="Pept_S33_TRI_F1"/>
    <property type="match status" value="1"/>
</dbReference>
<proteinExistence type="inferred from homology"/>
<evidence type="ECO:0000256" key="6">
    <source>
        <dbReference type="ARBA" id="ARBA00029605"/>
    </source>
</evidence>
<dbReference type="Pfam" id="PF00561">
    <property type="entry name" value="Abhydrolase_1"/>
    <property type="match status" value="1"/>
</dbReference>
<dbReference type="EC" id="3.4.11.5" evidence="3 7"/>
<evidence type="ECO:0000256" key="1">
    <source>
        <dbReference type="ARBA" id="ARBA00001585"/>
    </source>
</evidence>
<dbReference type="RefSeq" id="WP_268005318.1">
    <property type="nucleotide sequence ID" value="NZ_BSUT01000001.1"/>
</dbReference>
<dbReference type="InterPro" id="IPR002410">
    <property type="entry name" value="Peptidase_S33"/>
</dbReference>
<organism evidence="9 10">
    <name type="scientific">Alicyclobacillus fastidiosus</name>
    <dbReference type="NCBI Taxonomy" id="392011"/>
    <lineage>
        <taxon>Bacteria</taxon>
        <taxon>Bacillati</taxon>
        <taxon>Bacillota</taxon>
        <taxon>Bacilli</taxon>
        <taxon>Bacillales</taxon>
        <taxon>Alicyclobacillaceae</taxon>
        <taxon>Alicyclobacillus</taxon>
    </lineage>
</organism>
<evidence type="ECO:0000313" key="9">
    <source>
        <dbReference type="EMBL" id="WAH41407.1"/>
    </source>
</evidence>
<keyword evidence="7" id="KW-0645">Protease</keyword>
<evidence type="ECO:0000256" key="7">
    <source>
        <dbReference type="PIRNR" id="PIRNR005539"/>
    </source>
</evidence>
<dbReference type="SUPFAM" id="SSF53474">
    <property type="entry name" value="alpha/beta-Hydrolases"/>
    <property type="match status" value="1"/>
</dbReference>
<evidence type="ECO:0000256" key="5">
    <source>
        <dbReference type="ARBA" id="ARBA00022801"/>
    </source>
</evidence>
<evidence type="ECO:0000256" key="4">
    <source>
        <dbReference type="ARBA" id="ARBA00021843"/>
    </source>
</evidence>
<reference evidence="9" key="1">
    <citation type="submission" date="2022-08" db="EMBL/GenBank/DDBJ databases">
        <title>Alicyclobacillus fastidiosus DSM 17978, complete genome.</title>
        <authorList>
            <person name="Wang Q."/>
            <person name="Cai R."/>
            <person name="Wang Z."/>
        </authorList>
    </citation>
    <scope>NUCLEOTIDE SEQUENCE</scope>
    <source>
        <strain evidence="9">DSM 17978</strain>
    </source>
</reference>
<keyword evidence="5 7" id="KW-0378">Hydrolase</keyword>
<dbReference type="InterPro" id="IPR005945">
    <property type="entry name" value="Pro_imino_pep"/>
</dbReference>
<gene>
    <name evidence="9" type="ORF">NZD89_24700</name>
</gene>
<evidence type="ECO:0000256" key="2">
    <source>
        <dbReference type="ARBA" id="ARBA00010088"/>
    </source>
</evidence>
<dbReference type="InterPro" id="IPR029058">
    <property type="entry name" value="AB_hydrolase_fold"/>
</dbReference>
<keyword evidence="7" id="KW-0031">Aminopeptidase</keyword>
<dbReference type="PRINTS" id="PR00793">
    <property type="entry name" value="PROAMNOPTASE"/>
</dbReference>
<dbReference type="Proteomes" id="UP001164761">
    <property type="component" value="Chromosome"/>
</dbReference>
<comment type="function">
    <text evidence="7">Releases the N-terminal proline from various substrates.</text>
</comment>
<dbReference type="EMBL" id="CP104067">
    <property type="protein sequence ID" value="WAH41407.1"/>
    <property type="molecule type" value="Genomic_DNA"/>
</dbReference>
<dbReference type="PANTHER" id="PTHR43798">
    <property type="entry name" value="MONOACYLGLYCEROL LIPASE"/>
    <property type="match status" value="1"/>
</dbReference>
<protein>
    <recommendedName>
        <fullName evidence="4 7">Proline iminopeptidase</fullName>
        <shortName evidence="7">PIP</shortName>
        <ecNumber evidence="3 7">3.4.11.5</ecNumber>
    </recommendedName>
    <alternativeName>
        <fullName evidence="6 7">Prolyl aminopeptidase</fullName>
    </alternativeName>
</protein>
<comment type="catalytic activity">
    <reaction evidence="1 7">
        <text>Release of N-terminal proline from a peptide.</text>
        <dbReference type="EC" id="3.4.11.5"/>
    </reaction>
</comment>